<keyword evidence="3" id="KW-1185">Reference proteome</keyword>
<dbReference type="EMBL" id="JYDQ01001755">
    <property type="protein sequence ID" value="KRY04720.1"/>
    <property type="molecule type" value="Genomic_DNA"/>
</dbReference>
<organism evidence="2 3">
    <name type="scientific">Trichinella patagoniensis</name>
    <dbReference type="NCBI Taxonomy" id="990121"/>
    <lineage>
        <taxon>Eukaryota</taxon>
        <taxon>Metazoa</taxon>
        <taxon>Ecdysozoa</taxon>
        <taxon>Nematoda</taxon>
        <taxon>Enoplea</taxon>
        <taxon>Dorylaimia</taxon>
        <taxon>Trichinellida</taxon>
        <taxon>Trichinellidae</taxon>
        <taxon>Trichinella</taxon>
    </lineage>
</organism>
<comment type="caution">
    <text evidence="2">The sequence shown here is derived from an EMBL/GenBank/DDBJ whole genome shotgun (WGS) entry which is preliminary data.</text>
</comment>
<dbReference type="AlphaFoldDB" id="A0A0V0YY64"/>
<sequence>MSNLETITTAFIYNLTNCSSQMRELAKMNR</sequence>
<gene>
    <name evidence="1" type="ORF">T12_15777</name>
    <name evidence="2" type="ORF">T12_2612</name>
</gene>
<protein>
    <submittedName>
        <fullName evidence="2">Uncharacterized protein</fullName>
    </submittedName>
</protein>
<evidence type="ECO:0000313" key="1">
    <source>
        <dbReference type="EMBL" id="KRY04720.1"/>
    </source>
</evidence>
<proteinExistence type="predicted"/>
<accession>A0A0V0YY64</accession>
<name>A0A0V0YY64_9BILA</name>
<evidence type="ECO:0000313" key="2">
    <source>
        <dbReference type="EMBL" id="KRY05214.1"/>
    </source>
</evidence>
<dbReference type="Proteomes" id="UP000054783">
    <property type="component" value="Unassembled WGS sequence"/>
</dbReference>
<reference evidence="2 3" key="1">
    <citation type="submission" date="2015-01" db="EMBL/GenBank/DDBJ databases">
        <title>Evolution of Trichinella species and genotypes.</title>
        <authorList>
            <person name="Korhonen P.K."/>
            <person name="Edoardo P."/>
            <person name="Giuseppe L.R."/>
            <person name="Gasser R.B."/>
        </authorList>
    </citation>
    <scope>NUCLEOTIDE SEQUENCE [LARGE SCALE GENOMIC DNA]</scope>
    <source>
        <strain evidence="2">ISS2496</strain>
    </source>
</reference>
<dbReference type="EMBL" id="JYDQ01001431">
    <property type="protein sequence ID" value="KRY05214.1"/>
    <property type="molecule type" value="Genomic_DNA"/>
</dbReference>
<evidence type="ECO:0000313" key="3">
    <source>
        <dbReference type="Proteomes" id="UP000054783"/>
    </source>
</evidence>